<dbReference type="Pfam" id="PF01553">
    <property type="entry name" value="Acyltransferase"/>
    <property type="match status" value="1"/>
</dbReference>
<dbReference type="PANTHER" id="PTHR31605:SF0">
    <property type="entry name" value="GLYCEROL-3-PHOSPHATE O-ACYLTRANSFERASE 1"/>
    <property type="match status" value="1"/>
</dbReference>
<dbReference type="EMBL" id="CP155620">
    <property type="protein sequence ID" value="XBJ29129.1"/>
    <property type="molecule type" value="Genomic_DNA"/>
</dbReference>
<proteinExistence type="predicted"/>
<keyword evidence="3" id="KW-0012">Acyltransferase</keyword>
<dbReference type="PANTHER" id="PTHR31605">
    <property type="entry name" value="GLYCEROL-3-PHOSPHATE O-ACYLTRANSFERASE 1"/>
    <property type="match status" value="1"/>
</dbReference>
<evidence type="ECO:0000259" key="2">
    <source>
        <dbReference type="SMART" id="SM00563"/>
    </source>
</evidence>
<protein>
    <submittedName>
        <fullName evidence="3">1-acyl-sn-glycerol-3-phosphate acyltransferase</fullName>
    </submittedName>
</protein>
<dbReference type="SMART" id="SM00563">
    <property type="entry name" value="PlsC"/>
    <property type="match status" value="1"/>
</dbReference>
<dbReference type="GO" id="GO:0008654">
    <property type="term" value="P:phospholipid biosynthetic process"/>
    <property type="evidence" value="ECO:0007669"/>
    <property type="project" value="TreeGrafter"/>
</dbReference>
<sequence length="394" mass="45709">MQKFKQGILKFFLFLLVFAYFRKIIFLDLSKNNDLGQMAILSHRNGAIDGFLYAFIFPKIQFLLARNLRRSFLGKIFFQGIEITREKDKERALQQGLKVKENDNFSALKQCLNLMQRGSTLGIFPEGTSALNPKHLKFANGASKIAYLMLQKNALEITPLSIFYDDPTQMGSKVFIVKGKNLKFDHIQDKEILYTQISTALENILIEFKDEKEQENCEKIAIFSSLYKDELYLKVLKNSKISKLQEKLKSYEIKSSKAFLYKNCAIFPKSFLLSLWVFFITAIIVIPTFLFNLPIFLSSFIAAKFSKEKHTISLYKILSGTSAFVIFYMALALFFPLIAFLCCIFSLWGFHLYGAFKKHGIFLLNALFFNKLKRDYDDLQEEINEYFKNQNSAF</sequence>
<feature type="domain" description="Phospholipid/glycerol acyltransferase" evidence="2">
    <location>
        <begin position="37"/>
        <end position="165"/>
    </location>
</feature>
<dbReference type="AlphaFoldDB" id="A0AAU7E8D2"/>
<keyword evidence="3" id="KW-0808">Transferase</keyword>
<keyword evidence="1" id="KW-1133">Transmembrane helix</keyword>
<dbReference type="SUPFAM" id="SSF69593">
    <property type="entry name" value="Glycerol-3-phosphate (1)-acyltransferase"/>
    <property type="match status" value="1"/>
</dbReference>
<organism evidence="3">
    <name type="scientific">Campylobacter sp. CCS1377</name>
    <dbReference type="NCBI Taxonomy" id="3158229"/>
    <lineage>
        <taxon>Bacteria</taxon>
        <taxon>Pseudomonadati</taxon>
        <taxon>Campylobacterota</taxon>
        <taxon>Epsilonproteobacteria</taxon>
        <taxon>Campylobacterales</taxon>
        <taxon>Campylobacteraceae</taxon>
        <taxon>Campylobacter</taxon>
    </lineage>
</organism>
<feature type="transmembrane region" description="Helical" evidence="1">
    <location>
        <begin position="46"/>
        <end position="65"/>
    </location>
</feature>
<keyword evidence="1" id="KW-0812">Transmembrane</keyword>
<reference evidence="3" key="1">
    <citation type="submission" date="2024-05" db="EMBL/GenBank/DDBJ databases">
        <title>Campylobacter coli isolated from environmental waters in Slovenia.</title>
        <authorList>
            <person name="Zautner A.E."/>
            <person name="Bunk B."/>
            <person name="Riedel T."/>
            <person name="Sproeer C."/>
        </authorList>
    </citation>
    <scope>NUCLEOTIDE SEQUENCE</scope>
    <source>
        <strain evidence="3">CCS1377</strain>
    </source>
</reference>
<dbReference type="InterPro" id="IPR052744">
    <property type="entry name" value="GPAT/DAPAT"/>
</dbReference>
<evidence type="ECO:0000313" key="3">
    <source>
        <dbReference type="EMBL" id="XBJ29129.1"/>
    </source>
</evidence>
<accession>A0AAU7E8D2</accession>
<evidence type="ECO:0000256" key="1">
    <source>
        <dbReference type="SAM" id="Phobius"/>
    </source>
</evidence>
<gene>
    <name evidence="3" type="ORF">AAH949_08625</name>
</gene>
<dbReference type="InterPro" id="IPR002123">
    <property type="entry name" value="Plipid/glycerol_acylTrfase"/>
</dbReference>
<name>A0AAU7E8D2_9BACT</name>
<dbReference type="GO" id="GO:0016287">
    <property type="term" value="F:glycerone-phosphate O-acyltransferase activity"/>
    <property type="evidence" value="ECO:0007669"/>
    <property type="project" value="TreeGrafter"/>
</dbReference>
<feature type="transmembrane region" description="Helical" evidence="1">
    <location>
        <begin position="271"/>
        <end position="303"/>
    </location>
</feature>
<keyword evidence="1" id="KW-0472">Membrane</keyword>
<dbReference type="GO" id="GO:0004366">
    <property type="term" value="F:glycerol-3-phosphate O-acyltransferase activity"/>
    <property type="evidence" value="ECO:0007669"/>
    <property type="project" value="TreeGrafter"/>
</dbReference>
<dbReference type="RefSeq" id="WP_348518522.1">
    <property type="nucleotide sequence ID" value="NZ_CP155620.1"/>
</dbReference>
<feature type="transmembrane region" description="Helical" evidence="1">
    <location>
        <begin position="7"/>
        <end position="26"/>
    </location>
</feature>
<feature type="transmembrane region" description="Helical" evidence="1">
    <location>
        <begin position="323"/>
        <end position="350"/>
    </location>
</feature>